<evidence type="ECO:0000256" key="1">
    <source>
        <dbReference type="ARBA" id="ARBA00022801"/>
    </source>
</evidence>
<evidence type="ECO:0000313" key="5">
    <source>
        <dbReference type="Proteomes" id="UP000824107"/>
    </source>
</evidence>
<dbReference type="EMBL" id="DVNC01000022">
    <property type="protein sequence ID" value="HIU53047.1"/>
    <property type="molecule type" value="Genomic_DNA"/>
</dbReference>
<dbReference type="HAMAP" id="MF_01212">
    <property type="entry name" value="dGTPase_type2"/>
    <property type="match status" value="1"/>
</dbReference>
<dbReference type="SUPFAM" id="SSF109604">
    <property type="entry name" value="HD-domain/PDEase-like"/>
    <property type="match status" value="1"/>
</dbReference>
<name>A0A9D1SAZ1_9PROT</name>
<dbReference type="NCBIfam" id="NF002326">
    <property type="entry name" value="PRK01286.1-1"/>
    <property type="match status" value="1"/>
</dbReference>
<proteinExistence type="inferred from homology"/>
<reference evidence="4" key="1">
    <citation type="submission" date="2020-10" db="EMBL/GenBank/DDBJ databases">
        <authorList>
            <person name="Gilroy R."/>
        </authorList>
    </citation>
    <scope>NUCLEOTIDE SEQUENCE</scope>
    <source>
        <strain evidence="4">ChiW3-316</strain>
    </source>
</reference>
<comment type="caution">
    <text evidence="4">The sequence shown here is derived from an EMBL/GenBank/DDBJ whole genome shotgun (WGS) entry which is preliminary data.</text>
</comment>
<dbReference type="PROSITE" id="PS51831">
    <property type="entry name" value="HD"/>
    <property type="match status" value="1"/>
</dbReference>
<dbReference type="InterPro" id="IPR026875">
    <property type="entry name" value="PHydrolase_assoc_dom"/>
</dbReference>
<dbReference type="PANTHER" id="PTHR11373">
    <property type="entry name" value="DEOXYNUCLEOSIDE TRIPHOSPHATE TRIPHOSPHOHYDROLASE"/>
    <property type="match status" value="1"/>
</dbReference>
<evidence type="ECO:0000259" key="3">
    <source>
        <dbReference type="PROSITE" id="PS51831"/>
    </source>
</evidence>
<evidence type="ECO:0000313" key="4">
    <source>
        <dbReference type="EMBL" id="HIU53047.1"/>
    </source>
</evidence>
<reference evidence="4" key="2">
    <citation type="journal article" date="2021" name="PeerJ">
        <title>Extensive microbial diversity within the chicken gut microbiome revealed by metagenomics and culture.</title>
        <authorList>
            <person name="Gilroy R."/>
            <person name="Ravi A."/>
            <person name="Getino M."/>
            <person name="Pursley I."/>
            <person name="Horton D.L."/>
            <person name="Alikhan N.F."/>
            <person name="Baker D."/>
            <person name="Gharbi K."/>
            <person name="Hall N."/>
            <person name="Watson M."/>
            <person name="Adriaenssens E.M."/>
            <person name="Foster-Nyarko E."/>
            <person name="Jarju S."/>
            <person name="Secka A."/>
            <person name="Antonio M."/>
            <person name="Oren A."/>
            <person name="Chaudhuri R.R."/>
            <person name="La Ragione R."/>
            <person name="Hildebrand F."/>
            <person name="Pallen M.J."/>
        </authorList>
    </citation>
    <scope>NUCLEOTIDE SEQUENCE</scope>
    <source>
        <strain evidence="4">ChiW3-316</strain>
    </source>
</reference>
<dbReference type="SMART" id="SM00471">
    <property type="entry name" value="HDc"/>
    <property type="match status" value="1"/>
</dbReference>
<dbReference type="InterPro" id="IPR006261">
    <property type="entry name" value="dGTPase"/>
</dbReference>
<dbReference type="GO" id="GO:0008832">
    <property type="term" value="F:dGTPase activity"/>
    <property type="evidence" value="ECO:0007669"/>
    <property type="project" value="TreeGrafter"/>
</dbReference>
<keyword evidence="1 2" id="KW-0378">Hydrolase</keyword>
<dbReference type="Pfam" id="PF01966">
    <property type="entry name" value="HD"/>
    <property type="match status" value="1"/>
</dbReference>
<dbReference type="InterPro" id="IPR006674">
    <property type="entry name" value="HD_domain"/>
</dbReference>
<dbReference type="InterPro" id="IPR023023">
    <property type="entry name" value="dNTPase_2"/>
</dbReference>
<dbReference type="CDD" id="cd00077">
    <property type="entry name" value="HDc"/>
    <property type="match status" value="1"/>
</dbReference>
<dbReference type="InterPro" id="IPR050135">
    <property type="entry name" value="dGTPase-like"/>
</dbReference>
<dbReference type="Gene3D" id="1.10.3210.10">
    <property type="entry name" value="Hypothetical protein af1432"/>
    <property type="match status" value="1"/>
</dbReference>
<comment type="similarity">
    <text evidence="2">Belongs to the dGTPase family. Type 2 subfamily.</text>
</comment>
<dbReference type="NCBIfam" id="TIGR01353">
    <property type="entry name" value="dGTP_triPase"/>
    <property type="match status" value="1"/>
</dbReference>
<dbReference type="InterPro" id="IPR003607">
    <property type="entry name" value="HD/PDEase_dom"/>
</dbReference>
<dbReference type="PANTHER" id="PTHR11373:SF43">
    <property type="entry name" value="DEOXYGUANOSINETRIPHOSPHATE TRIPHOSPHOHYDROLASE-LIKE PROTEIN"/>
    <property type="match status" value="1"/>
</dbReference>
<protein>
    <recommendedName>
        <fullName evidence="2">Deoxyguanosinetriphosphate triphosphohydrolase-like protein</fullName>
    </recommendedName>
</protein>
<dbReference type="Proteomes" id="UP000824107">
    <property type="component" value="Unassembled WGS sequence"/>
</dbReference>
<evidence type="ECO:0000256" key="2">
    <source>
        <dbReference type="HAMAP-Rule" id="MF_01212"/>
    </source>
</evidence>
<accession>A0A9D1SAZ1</accession>
<dbReference type="AlphaFoldDB" id="A0A9D1SAZ1"/>
<feature type="domain" description="HD" evidence="3">
    <location>
        <begin position="63"/>
        <end position="199"/>
    </location>
</feature>
<gene>
    <name evidence="4" type="ORF">IAD20_03085</name>
</gene>
<organism evidence="4 5">
    <name type="scientific">Candidatus Scatocola faecipullorum</name>
    <dbReference type="NCBI Taxonomy" id="2840917"/>
    <lineage>
        <taxon>Bacteria</taxon>
        <taxon>Pseudomonadati</taxon>
        <taxon>Pseudomonadota</taxon>
        <taxon>Alphaproteobacteria</taxon>
        <taxon>Rhodospirillales</taxon>
        <taxon>Rhodospirillaceae</taxon>
        <taxon>Rhodospirillaceae incertae sedis</taxon>
        <taxon>Candidatus Scatocola</taxon>
    </lineage>
</organism>
<dbReference type="Pfam" id="PF13286">
    <property type="entry name" value="HD_assoc"/>
    <property type="match status" value="1"/>
</dbReference>
<sequence>MELANYALAPEKSRGRMYADFTNVIRSPFQRDRDRLIHSSAFRRLDGKTQVFAYHEGKNYRTRLTHSIEVAQITRTICKCLKLNEELGEAIALAHDLGHSPFGHAGERGLQNAMAKFGGFDHNIQSLKIMTKLEIHYPEFPGLNLTWETLEGTVKHNGPIKKTTSAYLKEFNKKYDLDLKNYPSLEGQVGAVADDIAYNNHDIDDGFNAGFFSIEKLRELPFIDRIVADFEKEHPGCDDDRLKIYAITRNMIARMIFDVLRNTKENIARHKIATDNDARYLKALTVDFSEEMKAEIKLLRSFLRDYFYTHTSVARMDMKSQKIIEELFNVFMNDYKLLPMELRSKITPQSKDREAAEIICEYIACMTDMCAVEEHRRLFDVHTRF</sequence>
<dbReference type="GO" id="GO:0006203">
    <property type="term" value="P:dGTP catabolic process"/>
    <property type="evidence" value="ECO:0007669"/>
    <property type="project" value="TreeGrafter"/>
</dbReference>